<dbReference type="GO" id="GO:0016757">
    <property type="term" value="F:glycosyltransferase activity"/>
    <property type="evidence" value="ECO:0007669"/>
    <property type="project" value="InterPro"/>
</dbReference>
<dbReference type="Pfam" id="PF00534">
    <property type="entry name" value="Glycos_transf_1"/>
    <property type="match status" value="1"/>
</dbReference>
<evidence type="ECO:0000313" key="5">
    <source>
        <dbReference type="EMBL" id="MBW4661218.1"/>
    </source>
</evidence>
<evidence type="ECO:0000256" key="1">
    <source>
        <dbReference type="ARBA" id="ARBA00022679"/>
    </source>
</evidence>
<dbReference type="AlphaFoldDB" id="A0A951QHB6"/>
<evidence type="ECO:0000259" key="4">
    <source>
        <dbReference type="Pfam" id="PF12000"/>
    </source>
</evidence>
<organism evidence="5 6">
    <name type="scientific">Drouetiella hepatica Uher 2000/2452</name>
    <dbReference type="NCBI Taxonomy" id="904376"/>
    <lineage>
        <taxon>Bacteria</taxon>
        <taxon>Bacillati</taxon>
        <taxon>Cyanobacteriota</taxon>
        <taxon>Cyanophyceae</taxon>
        <taxon>Oculatellales</taxon>
        <taxon>Oculatellaceae</taxon>
        <taxon>Drouetiella</taxon>
    </lineage>
</organism>
<name>A0A951QHB6_9CYAN</name>
<accession>A0A951QHB6</accession>
<dbReference type="Proteomes" id="UP000757435">
    <property type="component" value="Unassembled WGS sequence"/>
</dbReference>
<dbReference type="InterPro" id="IPR001296">
    <property type="entry name" value="Glyco_trans_1"/>
</dbReference>
<dbReference type="Pfam" id="PF12000">
    <property type="entry name" value="Glyco_trans_4_3"/>
    <property type="match status" value="1"/>
</dbReference>
<evidence type="ECO:0000256" key="2">
    <source>
        <dbReference type="SAM" id="MobiDB-lite"/>
    </source>
</evidence>
<feature type="domain" description="Glycosyl transferase family 1" evidence="3">
    <location>
        <begin position="213"/>
        <end position="379"/>
    </location>
</feature>
<dbReference type="PANTHER" id="PTHR46401">
    <property type="entry name" value="GLYCOSYLTRANSFERASE WBBK-RELATED"/>
    <property type="match status" value="1"/>
</dbReference>
<dbReference type="PANTHER" id="PTHR46401:SF2">
    <property type="entry name" value="GLYCOSYLTRANSFERASE WBBK-RELATED"/>
    <property type="match status" value="1"/>
</dbReference>
<keyword evidence="1" id="KW-0808">Transferase</keyword>
<dbReference type="SUPFAM" id="SSF53756">
    <property type="entry name" value="UDP-Glycosyltransferase/glycogen phosphorylase"/>
    <property type="match status" value="1"/>
</dbReference>
<reference evidence="5" key="1">
    <citation type="submission" date="2021-05" db="EMBL/GenBank/DDBJ databases">
        <authorList>
            <person name="Pietrasiak N."/>
            <person name="Ward R."/>
            <person name="Stajich J.E."/>
            <person name="Kurbessoian T."/>
        </authorList>
    </citation>
    <scope>NUCLEOTIDE SEQUENCE</scope>
    <source>
        <strain evidence="5">UHER 2000/2452</strain>
    </source>
</reference>
<dbReference type="GO" id="GO:0009103">
    <property type="term" value="P:lipopolysaccharide biosynthetic process"/>
    <property type="evidence" value="ECO:0007669"/>
    <property type="project" value="TreeGrafter"/>
</dbReference>
<sequence>MRILFLHPNFPAQFRHVATAIAKDKRHQVVFGTTRREGHLPGVYKALYKPSREAHPGTHHYVHTLENAVIQGQAVYRMAQQLKTRGFVPDVVYGHSGWGPTLFCKDIFPKAKLLCYFEWFYHAHGSDADFDPSDPIDANAEARIRMKNSPILTDLYSCDRGLSPTYWQRQQFPSEYHSKISVLHDGVDTQYLCPNPGAKLVLPRINLDLSHVEELVTYVGRGMEPYRGFPQFMEAVALLQQRRPKCHVVVVGSDRVAYGKQLPDGKTYKQQMLEKLPLDLSRIHFTGSLPYPEYLQVLQASTAHIYLTRPFVLSWSMIEAMSAGCLVVGSNTAPVTEVIRDGVNGLLADFFSPEDIADRVEEVLNHPDRMAEIRLKARETVLKRYDLAKLLPQHLQWIQQDLSGSQVPIWAGSQSQSAPPTQSHRLDEISLGEETSAMPESAMSLSNRSQETQKLPVKTHSAKVAVTSGNRSHGKRKKHQ</sequence>
<dbReference type="EMBL" id="JAHHHD010000032">
    <property type="protein sequence ID" value="MBW4661218.1"/>
    <property type="molecule type" value="Genomic_DNA"/>
</dbReference>
<evidence type="ECO:0000259" key="3">
    <source>
        <dbReference type="Pfam" id="PF00534"/>
    </source>
</evidence>
<dbReference type="Gene3D" id="3.40.50.2000">
    <property type="entry name" value="Glycogen Phosphorylase B"/>
    <property type="match status" value="1"/>
</dbReference>
<dbReference type="InterPro" id="IPR022623">
    <property type="entry name" value="Glyco_trans_4"/>
</dbReference>
<protein>
    <submittedName>
        <fullName evidence="5">Glycosyltransferase family 4 protein</fullName>
    </submittedName>
</protein>
<dbReference type="CDD" id="cd03818">
    <property type="entry name" value="GT4_ExpC-like"/>
    <property type="match status" value="1"/>
</dbReference>
<feature type="region of interest" description="Disordered" evidence="2">
    <location>
        <begin position="431"/>
        <end position="480"/>
    </location>
</feature>
<proteinExistence type="predicted"/>
<feature type="compositionally biased region" description="Polar residues" evidence="2">
    <location>
        <begin position="443"/>
        <end position="453"/>
    </location>
</feature>
<reference evidence="5" key="2">
    <citation type="journal article" date="2022" name="Microbiol. Resour. Announc.">
        <title>Metagenome Sequencing to Explore Phylogenomics of Terrestrial Cyanobacteria.</title>
        <authorList>
            <person name="Ward R.D."/>
            <person name="Stajich J.E."/>
            <person name="Johansen J.R."/>
            <person name="Huntemann M."/>
            <person name="Clum A."/>
            <person name="Foster B."/>
            <person name="Foster B."/>
            <person name="Roux S."/>
            <person name="Palaniappan K."/>
            <person name="Varghese N."/>
            <person name="Mukherjee S."/>
            <person name="Reddy T.B.K."/>
            <person name="Daum C."/>
            <person name="Copeland A."/>
            <person name="Chen I.A."/>
            <person name="Ivanova N.N."/>
            <person name="Kyrpides N.C."/>
            <person name="Shapiro N."/>
            <person name="Eloe-Fadrosh E.A."/>
            <person name="Pietrasiak N."/>
        </authorList>
    </citation>
    <scope>NUCLEOTIDE SEQUENCE</scope>
    <source>
        <strain evidence="5">UHER 2000/2452</strain>
    </source>
</reference>
<gene>
    <name evidence="5" type="ORF">KME15_21280</name>
</gene>
<evidence type="ECO:0000313" key="6">
    <source>
        <dbReference type="Proteomes" id="UP000757435"/>
    </source>
</evidence>
<feature type="domain" description="Glycosyl transferase family 4" evidence="4">
    <location>
        <begin position="26"/>
        <end position="191"/>
    </location>
</feature>
<comment type="caution">
    <text evidence="5">The sequence shown here is derived from an EMBL/GenBank/DDBJ whole genome shotgun (WGS) entry which is preliminary data.</text>
</comment>